<evidence type="ECO:0000256" key="3">
    <source>
        <dbReference type="ARBA" id="ARBA00022729"/>
    </source>
</evidence>
<feature type="chain" id="PRO_5025665658" evidence="6">
    <location>
        <begin position="25"/>
        <end position="272"/>
    </location>
</feature>
<keyword evidence="5" id="KW-0998">Cell outer membrane</keyword>
<evidence type="ECO:0000313" key="7">
    <source>
        <dbReference type="EMBL" id="QGM46976.1"/>
    </source>
</evidence>
<comment type="subcellular location">
    <subcellularLocation>
        <location evidence="1">Cell outer membrane</location>
    </subcellularLocation>
</comment>
<sequence length="272" mass="29627">MSSSVKTCVTGCAAAMLLTMNAMADESMLDPAPVSGWIVTLRANAGFSPTWDGSKNLSPFLLPGLSMRRPGTTVGFGAPDEAPGFALYDNGVLKVGASGRLRGPRQQSQWGELHGIHDINWILEGGVFAEMWAFKKLRARAELRHGLLGHHGDVAEFYLDWVEKHGPWTFSIGPRLRLGDQPYMNKLYGVTVQDSLYNLSVPPFTAWASAASVGATTALTYDWSEDWSTTGYVRYNRLVGSAAASPLIKDLGSPDQWTIGLSVSYSFKVDMF</sequence>
<evidence type="ECO:0000256" key="5">
    <source>
        <dbReference type="ARBA" id="ARBA00023237"/>
    </source>
</evidence>
<evidence type="ECO:0000256" key="2">
    <source>
        <dbReference type="ARBA" id="ARBA00005722"/>
    </source>
</evidence>
<dbReference type="OrthoDB" id="5462484at2"/>
<dbReference type="GO" id="GO:0009279">
    <property type="term" value="C:cell outer membrane"/>
    <property type="evidence" value="ECO:0007669"/>
    <property type="project" value="UniProtKB-SubCell"/>
</dbReference>
<organism evidence="7 8">
    <name type="scientific">Methylocystis heyeri</name>
    <dbReference type="NCBI Taxonomy" id="391905"/>
    <lineage>
        <taxon>Bacteria</taxon>
        <taxon>Pseudomonadati</taxon>
        <taxon>Pseudomonadota</taxon>
        <taxon>Alphaproteobacteria</taxon>
        <taxon>Hyphomicrobiales</taxon>
        <taxon>Methylocystaceae</taxon>
        <taxon>Methylocystis</taxon>
    </lineage>
</organism>
<accession>A0A6B8KF95</accession>
<reference evidence="7 8" key="1">
    <citation type="submission" date="2019-11" db="EMBL/GenBank/DDBJ databases">
        <title>The genome sequence of Methylocystis heyeri.</title>
        <authorList>
            <person name="Oshkin I.Y."/>
            <person name="Miroshnikov K."/>
            <person name="Dedysh S.N."/>
        </authorList>
    </citation>
    <scope>NUCLEOTIDE SEQUENCE [LARGE SCALE GENOMIC DNA]</scope>
    <source>
        <strain evidence="7 8">H2</strain>
    </source>
</reference>
<dbReference type="Proteomes" id="UP000309061">
    <property type="component" value="Chromosome"/>
</dbReference>
<evidence type="ECO:0000256" key="1">
    <source>
        <dbReference type="ARBA" id="ARBA00004442"/>
    </source>
</evidence>
<evidence type="ECO:0000313" key="8">
    <source>
        <dbReference type="Proteomes" id="UP000309061"/>
    </source>
</evidence>
<dbReference type="Pfam" id="PF06629">
    <property type="entry name" value="MipA"/>
    <property type="match status" value="1"/>
</dbReference>
<proteinExistence type="inferred from homology"/>
<dbReference type="EMBL" id="CP046052">
    <property type="protein sequence ID" value="QGM46976.1"/>
    <property type="molecule type" value="Genomic_DNA"/>
</dbReference>
<dbReference type="KEGG" id="mhey:H2LOC_015475"/>
<keyword evidence="4" id="KW-0472">Membrane</keyword>
<keyword evidence="8" id="KW-1185">Reference proteome</keyword>
<protein>
    <submittedName>
        <fullName evidence="7">MipA/OmpV family protein</fullName>
    </submittedName>
</protein>
<feature type="signal peptide" evidence="6">
    <location>
        <begin position="1"/>
        <end position="24"/>
    </location>
</feature>
<comment type="similarity">
    <text evidence="2">Belongs to the MipA/OmpV family.</text>
</comment>
<name>A0A6B8KF95_9HYPH</name>
<keyword evidence="3 6" id="KW-0732">Signal</keyword>
<dbReference type="PANTHER" id="PTHR38776:SF1">
    <property type="entry name" value="MLTA-INTERACTING PROTEIN-RELATED"/>
    <property type="match status" value="1"/>
</dbReference>
<dbReference type="InterPro" id="IPR010583">
    <property type="entry name" value="MipA"/>
</dbReference>
<dbReference type="RefSeq" id="WP_136498069.1">
    <property type="nucleotide sequence ID" value="NZ_CP046052.1"/>
</dbReference>
<gene>
    <name evidence="7" type="ORF">H2LOC_015475</name>
</gene>
<evidence type="ECO:0000256" key="4">
    <source>
        <dbReference type="ARBA" id="ARBA00023136"/>
    </source>
</evidence>
<evidence type="ECO:0000256" key="6">
    <source>
        <dbReference type="SAM" id="SignalP"/>
    </source>
</evidence>
<dbReference type="AlphaFoldDB" id="A0A6B8KF95"/>
<dbReference type="PANTHER" id="PTHR38776">
    <property type="entry name" value="MLTA-INTERACTING PROTEIN-RELATED"/>
    <property type="match status" value="1"/>
</dbReference>